<dbReference type="Gene3D" id="1.25.40.180">
    <property type="match status" value="1"/>
</dbReference>
<dbReference type="GO" id="GO:0006446">
    <property type="term" value="P:regulation of translational initiation"/>
    <property type="evidence" value="ECO:0007669"/>
    <property type="project" value="TreeGrafter"/>
</dbReference>
<sequence>MVSQIFSPVLPPVVVNFLLYNTSVSKRYQSAAAAVMNQMFPSAVPGYILPTPTQGQKNVYAPTQMAQMKTVPIEDCQLGGDASNCFHVDAIISAFNDSLYGLTSCADDLEETMDIILQMLNSCSSDMVLTYFVERLFEKCLSDQSFQNTGATLVQYLICKSKTTQTFANFGNLFLLRCKDEYLKSSETVLRLCRLAIFIGELFFNKGNKKIPMNLLVQHALKASLCLRTRGKQVAGGSIVQSIPVLRYLIKSLLLVLLEHSTDVTVSCAVQILK</sequence>
<proteinExistence type="predicted"/>
<organism evidence="1 2">
    <name type="scientific">Mytilus galloprovincialis</name>
    <name type="common">Mediterranean mussel</name>
    <dbReference type="NCBI Taxonomy" id="29158"/>
    <lineage>
        <taxon>Eukaryota</taxon>
        <taxon>Metazoa</taxon>
        <taxon>Spiralia</taxon>
        <taxon>Lophotrochozoa</taxon>
        <taxon>Mollusca</taxon>
        <taxon>Bivalvia</taxon>
        <taxon>Autobranchia</taxon>
        <taxon>Pteriomorphia</taxon>
        <taxon>Mytilida</taxon>
        <taxon>Mytiloidea</taxon>
        <taxon>Mytilidae</taxon>
        <taxon>Mytilinae</taxon>
        <taxon>Mytilus</taxon>
    </lineage>
</organism>
<protein>
    <submittedName>
        <fullName evidence="1">Uncharacterized protein</fullName>
    </submittedName>
</protein>
<dbReference type="AlphaFoldDB" id="A0A409V775"/>
<dbReference type="InterPro" id="IPR016024">
    <property type="entry name" value="ARM-type_fold"/>
</dbReference>
<dbReference type="SUPFAM" id="SSF48371">
    <property type="entry name" value="ARM repeat"/>
    <property type="match status" value="1"/>
</dbReference>
<gene>
    <name evidence="1" type="ORF">AM593_01249</name>
</gene>
<reference evidence="1 2" key="1">
    <citation type="journal article" date="2016" name="PLoS ONE">
        <title>A First Insight into the Genome of the Filter-Feeder Mussel Mytilus galloprovincialis.</title>
        <authorList>
            <person name="Murgarella M."/>
            <person name="Puiu D."/>
            <person name="Novoa B."/>
            <person name="Figueras A."/>
            <person name="Posada D."/>
            <person name="Canchaya C."/>
        </authorList>
    </citation>
    <scope>NUCLEOTIDE SEQUENCE [LARGE SCALE GENOMIC DNA]</scope>
    <source>
        <tissue evidence="1">Muscle</tissue>
    </source>
</reference>
<feature type="non-terminal residue" evidence="1">
    <location>
        <position position="274"/>
    </location>
</feature>
<dbReference type="InterPro" id="IPR051367">
    <property type="entry name" value="mRNA_TranslReg/HistoneTransl"/>
</dbReference>
<feature type="non-terminal residue" evidence="1">
    <location>
        <position position="1"/>
    </location>
</feature>
<keyword evidence="2" id="KW-1185">Reference proteome</keyword>
<name>A0A409V775_MYTGA</name>
<accession>A0A409V775</accession>
<dbReference type="PANTHER" id="PTHR23254">
    <property type="entry name" value="EIF4G DOMAIN PROTEIN"/>
    <property type="match status" value="1"/>
</dbReference>
<evidence type="ECO:0000313" key="2">
    <source>
        <dbReference type="Proteomes" id="UP000266721"/>
    </source>
</evidence>
<dbReference type="EMBL" id="KV598051">
    <property type="protein sequence ID" value="OPL20911.1"/>
    <property type="molecule type" value="Genomic_DNA"/>
</dbReference>
<dbReference type="Proteomes" id="UP000266721">
    <property type="component" value="Unassembled WGS sequence"/>
</dbReference>
<evidence type="ECO:0000313" key="1">
    <source>
        <dbReference type="EMBL" id="OPL20911.1"/>
    </source>
</evidence>
<dbReference type="GO" id="GO:0008494">
    <property type="term" value="F:translation activator activity"/>
    <property type="evidence" value="ECO:0007669"/>
    <property type="project" value="TreeGrafter"/>
</dbReference>
<dbReference type="PANTHER" id="PTHR23254:SF15">
    <property type="entry name" value="POLYADENYLATE-BINDING PROTEIN-INTERACTING PROTEIN 1"/>
    <property type="match status" value="1"/>
</dbReference>